<feature type="domain" description="Peptidase M12A" evidence="5">
    <location>
        <begin position="422"/>
        <end position="627"/>
    </location>
</feature>
<dbReference type="SMART" id="SM00235">
    <property type="entry name" value="ZnMc"/>
    <property type="match status" value="3"/>
</dbReference>
<feature type="region of interest" description="Disordered" evidence="3">
    <location>
        <begin position="1380"/>
        <end position="1435"/>
    </location>
</feature>
<dbReference type="SUPFAM" id="SSF51045">
    <property type="entry name" value="WW domain"/>
    <property type="match status" value="2"/>
</dbReference>
<evidence type="ECO:0000259" key="5">
    <source>
        <dbReference type="PROSITE" id="PS51864"/>
    </source>
</evidence>
<feature type="domain" description="WW" evidence="4">
    <location>
        <begin position="1265"/>
        <end position="1298"/>
    </location>
</feature>
<feature type="active site" evidence="1">
    <location>
        <position position="884"/>
    </location>
</feature>
<feature type="binding site" evidence="1">
    <location>
        <position position="261"/>
    </location>
    <ligand>
        <name>Zn(2+)</name>
        <dbReference type="ChEBI" id="CHEBI:29105"/>
        <note>catalytic</note>
    </ligand>
</feature>
<feature type="binding site" evidence="1">
    <location>
        <position position="883"/>
    </location>
    <ligand>
        <name>Zn(2+)</name>
        <dbReference type="ChEBI" id="CHEBI:29105"/>
        <note>catalytic</note>
    </ligand>
</feature>
<dbReference type="PROSITE" id="PS01159">
    <property type="entry name" value="WW_DOMAIN_1"/>
    <property type="match status" value="2"/>
</dbReference>
<evidence type="ECO:0000313" key="6">
    <source>
        <dbReference type="Proteomes" id="UP001318040"/>
    </source>
</evidence>
<feature type="region of interest" description="Disordered" evidence="3">
    <location>
        <begin position="1244"/>
        <end position="1272"/>
    </location>
</feature>
<dbReference type="KEGG" id="pmrn:116940453"/>
<dbReference type="SMART" id="SM00456">
    <property type="entry name" value="WW"/>
    <property type="match status" value="2"/>
</dbReference>
<feature type="domain" description="Peptidase M12A" evidence="5">
    <location>
        <begin position="154"/>
        <end position="355"/>
    </location>
</feature>
<dbReference type="PRINTS" id="PR00480">
    <property type="entry name" value="ASTACIN"/>
</dbReference>
<dbReference type="RefSeq" id="XP_032806238.1">
    <property type="nucleotide sequence ID" value="XM_032950347.1"/>
</dbReference>
<dbReference type="GO" id="GO:0006508">
    <property type="term" value="P:proteolysis"/>
    <property type="evidence" value="ECO:0007669"/>
    <property type="project" value="UniProtKB-KW"/>
</dbReference>
<dbReference type="Proteomes" id="UP001318040">
    <property type="component" value="Chromosome 1"/>
</dbReference>
<keyword evidence="6" id="KW-1185">Reference proteome</keyword>
<evidence type="ECO:0000313" key="7">
    <source>
        <dbReference type="RefSeq" id="XP_032806238.1"/>
    </source>
</evidence>
<dbReference type="Pfam" id="PF01400">
    <property type="entry name" value="Astacin"/>
    <property type="match status" value="3"/>
</dbReference>
<feature type="domain" description="WW" evidence="4">
    <location>
        <begin position="1358"/>
        <end position="1391"/>
    </location>
</feature>
<feature type="binding site" evidence="1">
    <location>
        <position position="532"/>
    </location>
    <ligand>
        <name>Zn(2+)</name>
        <dbReference type="ChEBI" id="CHEBI:29105"/>
        <note>catalytic</note>
    </ligand>
</feature>
<feature type="binding site" evidence="1">
    <location>
        <position position="893"/>
    </location>
    <ligand>
        <name>Zn(2+)</name>
        <dbReference type="ChEBI" id="CHEBI:29105"/>
        <note>catalytic</note>
    </ligand>
</feature>
<keyword evidence="1 2" id="KW-0862">Zinc</keyword>
<feature type="active site" evidence="1">
    <location>
        <position position="523"/>
    </location>
</feature>
<feature type="binding site" evidence="1">
    <location>
        <position position="887"/>
    </location>
    <ligand>
        <name>Zn(2+)</name>
        <dbReference type="ChEBI" id="CHEBI:29105"/>
        <note>catalytic</note>
    </ligand>
</feature>
<sequence>MLRYAVTTLRNLSMEPELKSCFHQELAADVLACYLDVPDAPCKLSALNALAGIATEQDLDIICNAQGAISLLTDMVNRPSYKDYTLLENILYSSKGLVKTLTMVSITAGIRRKTLQPGAELDEEALQELLPELREKLKVETEKRDYTLEWGDIAVHPTRRSVQKWPKAGDGLIYVPYKVSVAFYDGDVKKIEEAALEFEKKTCVRFIPRSNEADYIYIHAWEGNWSFLGHQGGDQALSLVPGKVTKGTVLHELMHALGFHHEHCRSDRDDHVWVLSDNIKEDWKDAIEKKTSHGHNLTTPYDYSSITHYSMIAGSKDEQSPTMIPKNMRRMRRFGGCHTLSDGDVMKIEKMFDCEPATSGPSDAAEAWPSSDTGASRMHKDAGTTLDRSTIESLVGVWDKSNVEENEDSFKDPPVRCGGVKDGLSSQTVCHWPQHDDGNVYIPVKVSADFYDYDVEAINSAKQEFEKKTCIRFCPHGNEEDFIHIQALEGFPSRNWSFLGRQGGDQALSLEPGKVTKGVVLHELMHALGFHHEHCRSDRDDHVWVVSENVKDEWKGDVVKIKSTPHDLVTPYDCSSIMHYTMTAGSVDERNPTIIPKNPLLMLHMGHGNSLSSCDATKVQKLYGYEPLKQEIPQEGTNNLACEHAQKSEEAQDNVEHGVGAWKKKTKEEIEQEAEIKGIEWKRVTGPLMSILTDLMELSCFDRSAVPLLQSLLDILQLERPEKDKEVLFEAYMENGGSVLMKKIMESLKPDGARMHILSLTQNICMAHSKYNISTGGKAFEKNGDIVGDDSEEIVKWPLHEDGNVYIPYNISTAFASEDKLTIDQAISELKQKTCVHLIERKEEPDYINFQALEGSWSFLGKKGGAQSVSLEPGKVEKGTVLHELMHALGFQHEHCRSDRDQYIKVQEDNIKEDELSQFKCRDSSDHDLGLPYDYVSIMHYERWSSSADHFSPTIIPIPNERTPIGQRGCLSPFDVLKIKRMYKSISEDTSAEDEQELEKAGVETKELISRITVDSSTEIAARLKECQETLKEVADDSDCGETLRKDMQMASNMLKIFENMPPEIVGSTISMASNLMRGSTNGEKEKLSELCGQALTFMGNAPEEMSANVMRSMETVSADMLPVILRSLKDMSPEMVGSLLRTSSFMSASNDVSRPTESMSPDRLADVYKLYSQMPPELLKSILTMQSNNLQVSGNPGSELTANITRSMATMSPDMLSNLFGLCAQMPPEMLRTLTMQSNMIQGNAQLNPPADPRPQNDDSIDLGPLPPGWEENVHTDGRTYYTNHNTQKTQWEDPRLQNCGATGPTSTNIFKTMENMPPEMLASLMNMGLKLMQVNPQLEAPVPLSSEKKVKPNDLGPLPPGWEESVRADGRSYFIDHKNKKTQWEDPRLQNLAAAGPITEESEDQEKKTEESQTQEHDASEISDNPGEECKQK</sequence>
<keyword evidence="1 2" id="KW-0479">Metal-binding</keyword>
<evidence type="ECO:0000259" key="4">
    <source>
        <dbReference type="PROSITE" id="PS50020"/>
    </source>
</evidence>
<feature type="region of interest" description="Disordered" evidence="3">
    <location>
        <begin position="1345"/>
        <end position="1367"/>
    </location>
</feature>
<dbReference type="InterPro" id="IPR034035">
    <property type="entry name" value="Astacin-like_dom"/>
</dbReference>
<evidence type="ECO:0000256" key="2">
    <source>
        <dbReference type="RuleBase" id="RU361183"/>
    </source>
</evidence>
<dbReference type="CDD" id="cd04280">
    <property type="entry name" value="ZnMc_astacin_like"/>
    <property type="match status" value="1"/>
</dbReference>
<dbReference type="InterPro" id="IPR001202">
    <property type="entry name" value="WW_dom"/>
</dbReference>
<keyword evidence="1 2" id="KW-0482">Metalloprotease</keyword>
<reference evidence="7" key="1">
    <citation type="submission" date="2025-08" db="UniProtKB">
        <authorList>
            <consortium name="RefSeq"/>
        </authorList>
    </citation>
    <scope>IDENTIFICATION</scope>
    <source>
        <tissue evidence="7">Sperm</tissue>
    </source>
</reference>
<feature type="region of interest" description="Disordered" evidence="3">
    <location>
        <begin position="356"/>
        <end position="385"/>
    </location>
</feature>
<dbReference type="InterPro" id="IPR024079">
    <property type="entry name" value="MetalloPept_cat_dom_sf"/>
</dbReference>
<dbReference type="FunFam" id="2.20.70.10:FF:000017">
    <property type="entry name" value="E3 ubiquitin-protein ligase"/>
    <property type="match status" value="2"/>
</dbReference>
<dbReference type="GO" id="GO:0008270">
    <property type="term" value="F:zinc ion binding"/>
    <property type="evidence" value="ECO:0007669"/>
    <property type="project" value="UniProtKB-UniRule"/>
</dbReference>
<feature type="binding site" evidence="1">
    <location>
        <position position="251"/>
    </location>
    <ligand>
        <name>Zn(2+)</name>
        <dbReference type="ChEBI" id="CHEBI:29105"/>
        <note>catalytic</note>
    </ligand>
</feature>
<dbReference type="Gene3D" id="2.20.70.10">
    <property type="match status" value="2"/>
</dbReference>
<dbReference type="PANTHER" id="PTHR10127:SF899">
    <property type="entry name" value="ASTACIN-LIKE METALLOENDOPEPTIDASE-RELATED"/>
    <property type="match status" value="1"/>
</dbReference>
<dbReference type="InterPro" id="IPR006026">
    <property type="entry name" value="Peptidase_Metallo"/>
</dbReference>
<feature type="compositionally biased region" description="Basic and acidic residues" evidence="3">
    <location>
        <begin position="1380"/>
        <end position="1390"/>
    </location>
</feature>
<dbReference type="InterPro" id="IPR036020">
    <property type="entry name" value="WW_dom_sf"/>
</dbReference>
<dbReference type="SUPFAM" id="SSF55486">
    <property type="entry name" value="Metalloproteases ('zincins'), catalytic domain"/>
    <property type="match status" value="3"/>
</dbReference>
<keyword evidence="1 2" id="KW-0378">Hydrolase</keyword>
<keyword evidence="1 2" id="KW-0645">Protease</keyword>
<evidence type="ECO:0000256" key="3">
    <source>
        <dbReference type="SAM" id="MobiDB-lite"/>
    </source>
</evidence>
<dbReference type="Pfam" id="PF00397">
    <property type="entry name" value="WW"/>
    <property type="match status" value="2"/>
</dbReference>
<feature type="binding site" evidence="1">
    <location>
        <position position="526"/>
    </location>
    <ligand>
        <name>Zn(2+)</name>
        <dbReference type="ChEBI" id="CHEBI:29105"/>
        <note>catalytic</note>
    </ligand>
</feature>
<feature type="compositionally biased region" description="Basic and acidic residues" evidence="3">
    <location>
        <begin position="1407"/>
        <end position="1422"/>
    </location>
</feature>
<comment type="cofactor">
    <cofactor evidence="1 2">
        <name>Zn(2+)</name>
        <dbReference type="ChEBI" id="CHEBI:29105"/>
    </cofactor>
    <text evidence="1 2">Binds 1 zinc ion per subunit.</text>
</comment>
<feature type="domain" description="Peptidase M12A" evidence="5">
    <location>
        <begin position="787"/>
        <end position="987"/>
    </location>
</feature>
<comment type="caution">
    <text evidence="1">Lacks conserved residue(s) required for the propagation of feature annotation.</text>
</comment>
<name>A0AAJ7SX59_PETMA</name>
<dbReference type="PANTHER" id="PTHR10127">
    <property type="entry name" value="DISCOIDIN, CUB, EGF, LAMININ , AND ZINC METALLOPROTEASE DOMAIN CONTAINING"/>
    <property type="match status" value="1"/>
</dbReference>
<dbReference type="CDD" id="cd00201">
    <property type="entry name" value="WW"/>
    <property type="match status" value="2"/>
</dbReference>
<evidence type="ECO:0000256" key="1">
    <source>
        <dbReference type="PROSITE-ProRule" id="PRU01211"/>
    </source>
</evidence>
<gene>
    <name evidence="7" type="primary">LOC116940453</name>
</gene>
<protein>
    <recommendedName>
        <fullName evidence="2">Metalloendopeptidase</fullName>
        <ecNumber evidence="2">3.4.24.-</ecNumber>
    </recommendedName>
</protein>
<dbReference type="PROSITE" id="PS51864">
    <property type="entry name" value="ASTACIN"/>
    <property type="match status" value="3"/>
</dbReference>
<feature type="binding site" evidence="1">
    <location>
        <position position="522"/>
    </location>
    <ligand>
        <name>Zn(2+)</name>
        <dbReference type="ChEBI" id="CHEBI:29105"/>
        <note>catalytic</note>
    </ligand>
</feature>
<feature type="active site" evidence="1">
    <location>
        <position position="252"/>
    </location>
</feature>
<dbReference type="InterPro" id="IPR001506">
    <property type="entry name" value="Peptidase_M12A"/>
</dbReference>
<dbReference type="PROSITE" id="PS50020">
    <property type="entry name" value="WW_DOMAIN_2"/>
    <property type="match status" value="2"/>
</dbReference>
<proteinExistence type="predicted"/>
<feature type="binding site" evidence="1">
    <location>
        <position position="255"/>
    </location>
    <ligand>
        <name>Zn(2+)</name>
        <dbReference type="ChEBI" id="CHEBI:29105"/>
        <note>catalytic</note>
    </ligand>
</feature>
<accession>A0AAJ7SX59</accession>
<dbReference type="Gene3D" id="3.40.390.10">
    <property type="entry name" value="Collagenase (Catalytic Domain)"/>
    <property type="match status" value="3"/>
</dbReference>
<organism evidence="6 7">
    <name type="scientific">Petromyzon marinus</name>
    <name type="common">Sea lamprey</name>
    <dbReference type="NCBI Taxonomy" id="7757"/>
    <lineage>
        <taxon>Eukaryota</taxon>
        <taxon>Metazoa</taxon>
        <taxon>Chordata</taxon>
        <taxon>Craniata</taxon>
        <taxon>Vertebrata</taxon>
        <taxon>Cyclostomata</taxon>
        <taxon>Hyperoartia</taxon>
        <taxon>Petromyzontiformes</taxon>
        <taxon>Petromyzontidae</taxon>
        <taxon>Petromyzon</taxon>
    </lineage>
</organism>
<dbReference type="GO" id="GO:0004222">
    <property type="term" value="F:metalloendopeptidase activity"/>
    <property type="evidence" value="ECO:0007669"/>
    <property type="project" value="UniProtKB-UniRule"/>
</dbReference>
<dbReference type="EC" id="3.4.24.-" evidence="2"/>